<dbReference type="EMBL" id="BAAAQK010000003">
    <property type="protein sequence ID" value="GAA1834893.1"/>
    <property type="molecule type" value="Genomic_DNA"/>
</dbReference>
<gene>
    <name evidence="1" type="ORF">GCM10009836_11520</name>
</gene>
<name>A0ABN2MRH5_9PSEU</name>
<evidence type="ECO:0000313" key="2">
    <source>
        <dbReference type="Proteomes" id="UP001500449"/>
    </source>
</evidence>
<keyword evidence="2" id="KW-1185">Reference proteome</keyword>
<accession>A0ABN2MRH5</accession>
<evidence type="ECO:0000313" key="1">
    <source>
        <dbReference type="EMBL" id="GAA1834893.1"/>
    </source>
</evidence>
<dbReference type="Proteomes" id="UP001500449">
    <property type="component" value="Unassembled WGS sequence"/>
</dbReference>
<organism evidence="1 2">
    <name type="scientific">Pseudonocardia ailaonensis</name>
    <dbReference type="NCBI Taxonomy" id="367279"/>
    <lineage>
        <taxon>Bacteria</taxon>
        <taxon>Bacillati</taxon>
        <taxon>Actinomycetota</taxon>
        <taxon>Actinomycetes</taxon>
        <taxon>Pseudonocardiales</taxon>
        <taxon>Pseudonocardiaceae</taxon>
        <taxon>Pseudonocardia</taxon>
    </lineage>
</organism>
<dbReference type="RefSeq" id="WP_344413089.1">
    <property type="nucleotide sequence ID" value="NZ_BAAAQK010000003.1"/>
</dbReference>
<proteinExistence type="predicted"/>
<comment type="caution">
    <text evidence="1">The sequence shown here is derived from an EMBL/GenBank/DDBJ whole genome shotgun (WGS) entry which is preliminary data.</text>
</comment>
<protein>
    <submittedName>
        <fullName evidence="1">Uncharacterized protein</fullName>
    </submittedName>
</protein>
<sequence>MAENTSTTEKLTGFVNAWSDALTALTPFRPSTADAKALLDSSFIAAEKVLAGQRDLARTVLDAGVSLVDRVTPDR</sequence>
<reference evidence="1 2" key="1">
    <citation type="journal article" date="2019" name="Int. J. Syst. Evol. Microbiol.">
        <title>The Global Catalogue of Microorganisms (GCM) 10K type strain sequencing project: providing services to taxonomists for standard genome sequencing and annotation.</title>
        <authorList>
            <consortium name="The Broad Institute Genomics Platform"/>
            <consortium name="The Broad Institute Genome Sequencing Center for Infectious Disease"/>
            <person name="Wu L."/>
            <person name="Ma J."/>
        </authorList>
    </citation>
    <scope>NUCLEOTIDE SEQUENCE [LARGE SCALE GENOMIC DNA]</scope>
    <source>
        <strain evidence="1 2">JCM 16009</strain>
    </source>
</reference>